<dbReference type="InterPro" id="IPR014710">
    <property type="entry name" value="RmlC-like_jellyroll"/>
</dbReference>
<evidence type="ECO:0000313" key="3">
    <source>
        <dbReference type="EMBL" id="KAL0479139.1"/>
    </source>
</evidence>
<reference evidence="3 4" key="1">
    <citation type="submission" date="2024-03" db="EMBL/GenBank/DDBJ databases">
        <title>The Acrasis kona genome and developmental transcriptomes reveal deep origins of eukaryotic multicellular pathways.</title>
        <authorList>
            <person name="Sheikh S."/>
            <person name="Fu C.-J."/>
            <person name="Brown M.W."/>
            <person name="Baldauf S.L."/>
        </authorList>
    </citation>
    <scope>NUCLEOTIDE SEQUENCE [LARGE SCALE GENOMIC DNA]</scope>
    <source>
        <strain evidence="3 4">ATCC MYA-3509</strain>
    </source>
</reference>
<dbReference type="InterPro" id="IPR025974">
    <property type="entry name" value="Mif2/CENP-C_cupin"/>
</dbReference>
<dbReference type="Pfam" id="PF11699">
    <property type="entry name" value="CENP-C_C"/>
    <property type="match status" value="1"/>
</dbReference>
<name>A0AAW2YPZ3_9EUKA</name>
<feature type="domain" description="Mif2/CENP-C cupin" evidence="2">
    <location>
        <begin position="510"/>
        <end position="584"/>
    </location>
</feature>
<accession>A0AAW2YPZ3</accession>
<feature type="region of interest" description="Disordered" evidence="1">
    <location>
        <begin position="595"/>
        <end position="625"/>
    </location>
</feature>
<feature type="compositionally biased region" description="Low complexity" evidence="1">
    <location>
        <begin position="608"/>
        <end position="625"/>
    </location>
</feature>
<evidence type="ECO:0000313" key="4">
    <source>
        <dbReference type="Proteomes" id="UP001431209"/>
    </source>
</evidence>
<sequence>MLTTPVQKRSSTTSNSSSTSRSDTPVNKPFKNPIKSANSATKPKQNEFTEPQSRKPPIARKTPVPSPSTPMPTKDTSAPKEKKQTSTKSKSKHYGSDDDDDDETYQEPKSKKKTPTIPPPSKRPSITLRPKDHDVMDTSSNSDDQSTSDKIKVSSSQTNLSPKGSSGKKRSMPQNDQDDSEVLQKKKKSKKNQKISKAQEERDAEEESPKQPKKKTTAKPSPRLPPSERNKKRDVRQDVFEEDMVERGGGFESPSLSPQESPTKSPSPPSPKKSRPAQDSPTSESPSPPPKAKKSTTKRSKQKSQEDELSQEDDEQQEEKVIFKGREFISRPINQHHGQKGDFKKYFKFEEKKDSDEDESQDEDPDYVPQVEKLENDDEIFDDNVAVKAAEVPPKLHKIHGVPYNIEKSLRYARVRPLQYWTNEFADLDEEVVLRPDIIDEGRKDPKKKKTKPKLTAGEEEVVKRRGKYQVYSQKADAEITRTIAKFPQNVPFKRFVDPDNNLDITLGVFLNTTNWKTGTMTIHPGCLKPESNTKEYSEVYHLTSGKVRLELGEQQIELSAGSTFFVPKQNNYQIINRSERKPAVLVYTFIKEDGDDERDETKDRNSSRSSSRMSNASGRSSISE</sequence>
<feature type="compositionally biased region" description="Basic and acidic residues" evidence="1">
    <location>
        <begin position="339"/>
        <end position="355"/>
    </location>
</feature>
<dbReference type="Proteomes" id="UP001431209">
    <property type="component" value="Unassembled WGS sequence"/>
</dbReference>
<keyword evidence="4" id="KW-1185">Reference proteome</keyword>
<comment type="caution">
    <text evidence="3">The sequence shown here is derived from an EMBL/GenBank/DDBJ whole genome shotgun (WGS) entry which is preliminary data.</text>
</comment>
<feature type="compositionally biased region" description="Basic and acidic residues" evidence="1">
    <location>
        <begin position="318"/>
        <end position="329"/>
    </location>
</feature>
<protein>
    <recommendedName>
        <fullName evidence="2">Mif2/CENP-C cupin domain-containing protein</fullName>
    </recommendedName>
</protein>
<feature type="region of interest" description="Disordered" evidence="1">
    <location>
        <begin position="1"/>
        <end position="376"/>
    </location>
</feature>
<feature type="compositionally biased region" description="Acidic residues" evidence="1">
    <location>
        <begin position="307"/>
        <end position="317"/>
    </location>
</feature>
<proteinExistence type="predicted"/>
<evidence type="ECO:0000256" key="1">
    <source>
        <dbReference type="SAM" id="MobiDB-lite"/>
    </source>
</evidence>
<feature type="compositionally biased region" description="Basic residues" evidence="1">
    <location>
        <begin position="291"/>
        <end position="302"/>
    </location>
</feature>
<dbReference type="AlphaFoldDB" id="A0AAW2YPZ3"/>
<feature type="compositionally biased region" description="Acidic residues" evidence="1">
    <location>
        <begin position="356"/>
        <end position="366"/>
    </location>
</feature>
<organism evidence="3 4">
    <name type="scientific">Acrasis kona</name>
    <dbReference type="NCBI Taxonomy" id="1008807"/>
    <lineage>
        <taxon>Eukaryota</taxon>
        <taxon>Discoba</taxon>
        <taxon>Heterolobosea</taxon>
        <taxon>Tetramitia</taxon>
        <taxon>Eutetramitia</taxon>
        <taxon>Acrasidae</taxon>
        <taxon>Acrasis</taxon>
    </lineage>
</organism>
<dbReference type="Gene3D" id="2.60.120.10">
    <property type="entry name" value="Jelly Rolls"/>
    <property type="match status" value="1"/>
</dbReference>
<gene>
    <name evidence="3" type="ORF">AKO1_008003</name>
</gene>
<dbReference type="EMBL" id="JAOPGA020000506">
    <property type="protein sequence ID" value="KAL0479139.1"/>
    <property type="molecule type" value="Genomic_DNA"/>
</dbReference>
<feature type="compositionally biased region" description="Basic and acidic residues" evidence="1">
    <location>
        <begin position="226"/>
        <end position="239"/>
    </location>
</feature>
<feature type="compositionally biased region" description="Basic residues" evidence="1">
    <location>
        <begin position="185"/>
        <end position="194"/>
    </location>
</feature>
<feature type="compositionally biased region" description="Polar residues" evidence="1">
    <location>
        <begin position="35"/>
        <end position="51"/>
    </location>
</feature>
<dbReference type="SUPFAM" id="SSF51182">
    <property type="entry name" value="RmlC-like cupins"/>
    <property type="match status" value="1"/>
</dbReference>
<evidence type="ECO:0000259" key="2">
    <source>
        <dbReference type="Pfam" id="PF11699"/>
    </source>
</evidence>
<feature type="compositionally biased region" description="Low complexity" evidence="1">
    <location>
        <begin position="10"/>
        <end position="24"/>
    </location>
</feature>
<feature type="compositionally biased region" description="Polar residues" evidence="1">
    <location>
        <begin position="153"/>
        <end position="164"/>
    </location>
</feature>
<dbReference type="InterPro" id="IPR011051">
    <property type="entry name" value="RmlC_Cupin_sf"/>
</dbReference>